<sequence length="58" mass="6765">MQDPIEITFLEDKINEYNSILSQEPDDDEEIISQNESEVIEGIIESFETILKNIENIH</sequence>
<proteinExistence type="predicted"/>
<dbReference type="HOGENOM" id="CLU_2980312_0_0_1"/>
<name>A0A015LLY9_RHIIW</name>
<gene>
    <name evidence="1" type="ORF">RirG_058100</name>
</gene>
<dbReference type="EMBL" id="JEMT01013899">
    <property type="protein sequence ID" value="EXX73686.1"/>
    <property type="molecule type" value="Genomic_DNA"/>
</dbReference>
<organism evidence="1 2">
    <name type="scientific">Rhizophagus irregularis (strain DAOM 197198w)</name>
    <name type="common">Glomus intraradices</name>
    <dbReference type="NCBI Taxonomy" id="1432141"/>
    <lineage>
        <taxon>Eukaryota</taxon>
        <taxon>Fungi</taxon>
        <taxon>Fungi incertae sedis</taxon>
        <taxon>Mucoromycota</taxon>
        <taxon>Glomeromycotina</taxon>
        <taxon>Glomeromycetes</taxon>
        <taxon>Glomerales</taxon>
        <taxon>Glomeraceae</taxon>
        <taxon>Rhizophagus</taxon>
    </lineage>
</organism>
<evidence type="ECO:0000313" key="2">
    <source>
        <dbReference type="Proteomes" id="UP000022910"/>
    </source>
</evidence>
<accession>A0A015LLY9</accession>
<keyword evidence="2" id="KW-1185">Reference proteome</keyword>
<evidence type="ECO:0000313" key="1">
    <source>
        <dbReference type="EMBL" id="EXX73686.1"/>
    </source>
</evidence>
<reference evidence="1 2" key="1">
    <citation type="submission" date="2014-02" db="EMBL/GenBank/DDBJ databases">
        <title>Single nucleus genome sequencing reveals high similarity among nuclei of an endomycorrhizal fungus.</title>
        <authorList>
            <person name="Lin K."/>
            <person name="Geurts R."/>
            <person name="Zhang Z."/>
            <person name="Limpens E."/>
            <person name="Saunders D.G."/>
            <person name="Mu D."/>
            <person name="Pang E."/>
            <person name="Cao H."/>
            <person name="Cha H."/>
            <person name="Lin T."/>
            <person name="Zhou Q."/>
            <person name="Shang Y."/>
            <person name="Li Y."/>
            <person name="Ivanov S."/>
            <person name="Sharma T."/>
            <person name="Velzen R.V."/>
            <person name="Ruijter N.D."/>
            <person name="Aanen D.K."/>
            <person name="Win J."/>
            <person name="Kamoun S."/>
            <person name="Bisseling T."/>
            <person name="Huang S."/>
        </authorList>
    </citation>
    <scope>NUCLEOTIDE SEQUENCE [LARGE SCALE GENOMIC DNA]</scope>
    <source>
        <strain evidence="2">DAOM197198w</strain>
    </source>
</reference>
<dbReference type="AlphaFoldDB" id="A0A015LLY9"/>
<dbReference type="Proteomes" id="UP000022910">
    <property type="component" value="Unassembled WGS sequence"/>
</dbReference>
<comment type="caution">
    <text evidence="1">The sequence shown here is derived from an EMBL/GenBank/DDBJ whole genome shotgun (WGS) entry which is preliminary data.</text>
</comment>
<protein>
    <submittedName>
        <fullName evidence="1">Uncharacterized protein</fullName>
    </submittedName>
</protein>